<feature type="compositionally biased region" description="Low complexity" evidence="2">
    <location>
        <begin position="58"/>
        <end position="73"/>
    </location>
</feature>
<gene>
    <name evidence="3" type="ORF">AB1Y20_016966</name>
</gene>
<organism evidence="3 4">
    <name type="scientific">Prymnesium parvum</name>
    <name type="common">Toxic golden alga</name>
    <dbReference type="NCBI Taxonomy" id="97485"/>
    <lineage>
        <taxon>Eukaryota</taxon>
        <taxon>Haptista</taxon>
        <taxon>Haptophyta</taxon>
        <taxon>Prymnesiophyceae</taxon>
        <taxon>Prymnesiales</taxon>
        <taxon>Prymnesiaceae</taxon>
        <taxon>Prymnesium</taxon>
    </lineage>
</organism>
<accession>A0AB34ICW3</accession>
<dbReference type="EMBL" id="JBGBPQ010000032">
    <property type="protein sequence ID" value="KAL1495606.1"/>
    <property type="molecule type" value="Genomic_DNA"/>
</dbReference>
<comment type="caution">
    <text evidence="3">The sequence shown here is derived from an EMBL/GenBank/DDBJ whole genome shotgun (WGS) entry which is preliminary data.</text>
</comment>
<proteinExistence type="predicted"/>
<dbReference type="Proteomes" id="UP001515480">
    <property type="component" value="Unassembled WGS sequence"/>
</dbReference>
<name>A0AB34ICW3_PRYPA</name>
<evidence type="ECO:0000256" key="2">
    <source>
        <dbReference type="SAM" id="MobiDB-lite"/>
    </source>
</evidence>
<feature type="coiled-coil region" evidence="1">
    <location>
        <begin position="109"/>
        <end position="146"/>
    </location>
</feature>
<protein>
    <submittedName>
        <fullName evidence="3">Uncharacterized protein</fullName>
    </submittedName>
</protein>
<keyword evidence="1" id="KW-0175">Coiled coil</keyword>
<reference evidence="3 4" key="1">
    <citation type="journal article" date="2024" name="Science">
        <title>Giant polyketide synthase enzymes in the biosynthesis of giant marine polyether toxins.</title>
        <authorList>
            <person name="Fallon T.R."/>
            <person name="Shende V.V."/>
            <person name="Wierzbicki I.H."/>
            <person name="Pendleton A.L."/>
            <person name="Watervoot N.F."/>
            <person name="Auber R.P."/>
            <person name="Gonzalez D.J."/>
            <person name="Wisecaver J.H."/>
            <person name="Moore B.S."/>
        </authorList>
    </citation>
    <scope>NUCLEOTIDE SEQUENCE [LARGE SCALE GENOMIC DNA]</scope>
    <source>
        <strain evidence="3 4">12B1</strain>
    </source>
</reference>
<sequence>MRRVNLSADAQADFGWRQRVAKERFVAARPPPRVDPFAHSLATLVQRAETENAPPPAASRRSSAAPSALSSAAPSALSSAVPSALSCITPSAFSCATPSAVRSTDASHVADHKLQEMELRVELQRLRRLEAETALELARRRELQSRRKAAPYR</sequence>
<evidence type="ECO:0000313" key="3">
    <source>
        <dbReference type="EMBL" id="KAL1495606.1"/>
    </source>
</evidence>
<evidence type="ECO:0000256" key="1">
    <source>
        <dbReference type="SAM" id="Coils"/>
    </source>
</evidence>
<evidence type="ECO:0000313" key="4">
    <source>
        <dbReference type="Proteomes" id="UP001515480"/>
    </source>
</evidence>
<keyword evidence="4" id="KW-1185">Reference proteome</keyword>
<feature type="region of interest" description="Disordered" evidence="2">
    <location>
        <begin position="45"/>
        <end position="73"/>
    </location>
</feature>
<dbReference type="AlphaFoldDB" id="A0AB34ICW3"/>